<evidence type="ECO:0000313" key="9">
    <source>
        <dbReference type="Proteomes" id="UP000885826"/>
    </source>
</evidence>
<dbReference type="PANTHER" id="PTHR47245">
    <property type="entry name" value="PEPTIDYLPROLYL ISOMERASE"/>
    <property type="match status" value="1"/>
</dbReference>
<dbReference type="SUPFAM" id="SSF109998">
    <property type="entry name" value="Triger factor/SurA peptide-binding domain-like"/>
    <property type="match status" value="1"/>
</dbReference>
<dbReference type="Pfam" id="PF00639">
    <property type="entry name" value="Rotamase"/>
    <property type="match status" value="2"/>
</dbReference>
<proteinExistence type="predicted"/>
<dbReference type="AlphaFoldDB" id="A0A9C9JZD2"/>
<gene>
    <name evidence="8" type="ORF">ENI34_00820</name>
</gene>
<dbReference type="GO" id="GO:0003755">
    <property type="term" value="F:peptidyl-prolyl cis-trans isomerase activity"/>
    <property type="evidence" value="ECO:0007669"/>
    <property type="project" value="UniProtKB-KW"/>
</dbReference>
<comment type="caution">
    <text evidence="8">The sequence shown here is derived from an EMBL/GenBank/DDBJ whole genome shotgun (WGS) entry which is preliminary data.</text>
</comment>
<dbReference type="InterPro" id="IPR050245">
    <property type="entry name" value="PrsA_foldase"/>
</dbReference>
<protein>
    <recommendedName>
        <fullName evidence="2">peptidylprolyl isomerase</fullName>
        <ecNumber evidence="2">5.2.1.8</ecNumber>
    </recommendedName>
</protein>
<evidence type="ECO:0000256" key="3">
    <source>
        <dbReference type="ARBA" id="ARBA00022729"/>
    </source>
</evidence>
<sequence length="416" mass="47999">MMLIILFALLTAHADQVAAYVGDDVILESEVMEKMYFLANDPRIREMFQEPEELREYVLDELISQRLVLIEAEQESIAVSTREINEAVEWQIEKVKEQYPSEADFFKALEKQGLTVDDLRRNYERSAKTQLTMERLIQKKFSDITISPIAVKRFYEEHKDSIAVRPGRVKLSHILLVIRPSEDALKKGFNKALDVYKLLLAGGDFSVLAEEFSDDENSKYKGGMLGKIKKGETLEEFEAAVFDLKPGVVSQPIPTRFGYHIVEVLNKGKDWVLARQILIKVGITRADTLRYQRLGERLCELVRQGVDFDSLAKEYSNAAEIDIGEFYVNQLSPPLDSIVENLQEGELSQPILTPIGYHLIYLKEKIPGKTLTFEDMREYIMKYLQDQELQKRFAKLIDELKEKVFVKKFLNLSQKE</sequence>
<dbReference type="InterPro" id="IPR046357">
    <property type="entry name" value="PPIase_dom_sf"/>
</dbReference>
<keyword evidence="5 6" id="KW-0413">Isomerase</keyword>
<dbReference type="InterPro" id="IPR000297">
    <property type="entry name" value="PPIase_PpiC"/>
</dbReference>
<dbReference type="Gene3D" id="3.10.50.40">
    <property type="match status" value="2"/>
</dbReference>
<dbReference type="Gene3D" id="1.10.4030.10">
    <property type="entry name" value="Porin chaperone SurA, peptide-binding domain"/>
    <property type="match status" value="1"/>
</dbReference>
<name>A0A9C9JZD2_UNCW3</name>
<evidence type="ECO:0000256" key="4">
    <source>
        <dbReference type="ARBA" id="ARBA00023110"/>
    </source>
</evidence>
<evidence type="ECO:0000256" key="5">
    <source>
        <dbReference type="ARBA" id="ARBA00023235"/>
    </source>
</evidence>
<dbReference type="InterPro" id="IPR027304">
    <property type="entry name" value="Trigger_fact/SurA_dom_sf"/>
</dbReference>
<evidence type="ECO:0000256" key="6">
    <source>
        <dbReference type="PROSITE-ProRule" id="PRU00278"/>
    </source>
</evidence>
<evidence type="ECO:0000256" key="1">
    <source>
        <dbReference type="ARBA" id="ARBA00000971"/>
    </source>
</evidence>
<dbReference type="EMBL" id="DRIG01000011">
    <property type="protein sequence ID" value="HEC77668.1"/>
    <property type="molecule type" value="Genomic_DNA"/>
</dbReference>
<evidence type="ECO:0000256" key="2">
    <source>
        <dbReference type="ARBA" id="ARBA00013194"/>
    </source>
</evidence>
<feature type="domain" description="PpiC" evidence="7">
    <location>
        <begin position="269"/>
        <end position="364"/>
    </location>
</feature>
<accession>A0A9C9JZD2</accession>
<dbReference type="SUPFAM" id="SSF54534">
    <property type="entry name" value="FKBP-like"/>
    <property type="match status" value="2"/>
</dbReference>
<feature type="domain" description="PpiC" evidence="7">
    <location>
        <begin position="166"/>
        <end position="266"/>
    </location>
</feature>
<dbReference type="PROSITE" id="PS50198">
    <property type="entry name" value="PPIC_PPIASE_2"/>
    <property type="match status" value="2"/>
</dbReference>
<dbReference type="Proteomes" id="UP000885826">
    <property type="component" value="Unassembled WGS sequence"/>
</dbReference>
<reference evidence="8" key="1">
    <citation type="journal article" date="2020" name="mSystems">
        <title>Genome- and Community-Level Interaction Insights into Carbon Utilization and Element Cycling Functions of Hydrothermarchaeota in Hydrothermal Sediment.</title>
        <authorList>
            <person name="Zhou Z."/>
            <person name="Liu Y."/>
            <person name="Xu W."/>
            <person name="Pan J."/>
            <person name="Luo Z.H."/>
            <person name="Li M."/>
        </authorList>
    </citation>
    <scope>NUCLEOTIDE SEQUENCE</scope>
    <source>
        <strain evidence="8">HyVt-388</strain>
    </source>
</reference>
<organism evidence="8 9">
    <name type="scientific">candidate division WOR-3 bacterium</name>
    <dbReference type="NCBI Taxonomy" id="2052148"/>
    <lineage>
        <taxon>Bacteria</taxon>
        <taxon>Bacteria division WOR-3</taxon>
    </lineage>
</organism>
<keyword evidence="4 6" id="KW-0697">Rotamase</keyword>
<comment type="catalytic activity">
    <reaction evidence="1">
        <text>[protein]-peptidylproline (omega=180) = [protein]-peptidylproline (omega=0)</text>
        <dbReference type="Rhea" id="RHEA:16237"/>
        <dbReference type="Rhea" id="RHEA-COMP:10747"/>
        <dbReference type="Rhea" id="RHEA-COMP:10748"/>
        <dbReference type="ChEBI" id="CHEBI:83833"/>
        <dbReference type="ChEBI" id="CHEBI:83834"/>
        <dbReference type="EC" id="5.2.1.8"/>
    </reaction>
</comment>
<dbReference type="Pfam" id="PF13624">
    <property type="entry name" value="SurA_N_3"/>
    <property type="match status" value="1"/>
</dbReference>
<keyword evidence="3" id="KW-0732">Signal</keyword>
<dbReference type="EC" id="5.2.1.8" evidence="2"/>
<dbReference type="PANTHER" id="PTHR47245:SF1">
    <property type="entry name" value="FOLDASE PROTEIN PRSA"/>
    <property type="match status" value="1"/>
</dbReference>
<evidence type="ECO:0000313" key="8">
    <source>
        <dbReference type="EMBL" id="HEC77668.1"/>
    </source>
</evidence>
<evidence type="ECO:0000259" key="7">
    <source>
        <dbReference type="PROSITE" id="PS50198"/>
    </source>
</evidence>
<dbReference type="InterPro" id="IPR023058">
    <property type="entry name" value="PPIase_PpiC_CS"/>
</dbReference>
<dbReference type="PROSITE" id="PS01096">
    <property type="entry name" value="PPIC_PPIASE_1"/>
    <property type="match status" value="1"/>
</dbReference>